<dbReference type="PROSITE" id="PS50110">
    <property type="entry name" value="RESPONSE_REGULATORY"/>
    <property type="match status" value="1"/>
</dbReference>
<evidence type="ECO:0000313" key="4">
    <source>
        <dbReference type="Proteomes" id="UP000037193"/>
    </source>
</evidence>
<dbReference type="GeneID" id="55549253"/>
<dbReference type="Proteomes" id="UP000037193">
    <property type="component" value="Unassembled WGS sequence"/>
</dbReference>
<dbReference type="InterPro" id="IPR011006">
    <property type="entry name" value="CheY-like_superfamily"/>
</dbReference>
<name>A0A0L7AYE2_BIFBR</name>
<protein>
    <recommendedName>
        <fullName evidence="2">Response regulatory domain-containing protein</fullName>
    </recommendedName>
</protein>
<gene>
    <name evidence="3" type="ORF">BBM1128_06770</name>
</gene>
<comment type="caution">
    <text evidence="3">The sequence shown here is derived from an EMBL/GenBank/DDBJ whole genome shotgun (WGS) entry which is preliminary data.</text>
</comment>
<proteinExistence type="predicted"/>
<dbReference type="GO" id="GO:0000160">
    <property type="term" value="P:phosphorelay signal transduction system"/>
    <property type="evidence" value="ECO:0007669"/>
    <property type="project" value="InterPro"/>
</dbReference>
<evidence type="ECO:0000259" key="2">
    <source>
        <dbReference type="PROSITE" id="PS50110"/>
    </source>
</evidence>
<dbReference type="PATRIC" id="fig|1365965.3.peg.1363"/>
<feature type="domain" description="Response regulatory" evidence="2">
    <location>
        <begin position="3"/>
        <end position="50"/>
    </location>
</feature>
<reference evidence="3 4" key="1">
    <citation type="journal article" date="2015" name="Int J Genomics">
        <title>Comparative Genomics Revealed Genetic Diversity and Species/Strain-Level Differences in Carbohydrate Metabolism of Three Probiotic Bifidobacterial Species.</title>
        <authorList>
            <person name="Odamaki T."/>
            <person name="Horigome A."/>
            <person name="Sugahara H."/>
            <person name="Hashikura N."/>
            <person name="Minami J."/>
            <person name="Xiao J.Z."/>
            <person name="Abe F."/>
        </authorList>
    </citation>
    <scope>NUCLEOTIDE SEQUENCE [LARGE SCALE GENOMIC DNA]</scope>
    <source>
        <strain evidence="3 4">MCC 1128</strain>
    </source>
</reference>
<comment type="caution">
    <text evidence="1">Lacks conserved residue(s) required for the propagation of feature annotation.</text>
</comment>
<sequence>MATIFIVDDGQAIGEMLSLVLENKGFHTVTCMDGLRAVDVPHGQAGLDIA</sequence>
<dbReference type="AlphaFoldDB" id="A0A0L7AYE2"/>
<dbReference type="RefSeq" id="WP_003830325.1">
    <property type="nucleotide sequence ID" value="NZ_AVQD01000011.1"/>
</dbReference>
<evidence type="ECO:0000313" key="3">
    <source>
        <dbReference type="EMBL" id="KOA40237.1"/>
    </source>
</evidence>
<accession>A0A0L7AYE2</accession>
<dbReference type="InterPro" id="IPR001789">
    <property type="entry name" value="Sig_transdc_resp-reg_receiver"/>
</dbReference>
<dbReference type="EMBL" id="AVQD01000011">
    <property type="protein sequence ID" value="KOA40237.1"/>
    <property type="molecule type" value="Genomic_DNA"/>
</dbReference>
<dbReference type="SUPFAM" id="SSF52172">
    <property type="entry name" value="CheY-like"/>
    <property type="match status" value="1"/>
</dbReference>
<organism evidence="3 4">
    <name type="scientific">Bifidobacterium breve MCC 1128</name>
    <dbReference type="NCBI Taxonomy" id="1365965"/>
    <lineage>
        <taxon>Bacteria</taxon>
        <taxon>Bacillati</taxon>
        <taxon>Actinomycetota</taxon>
        <taxon>Actinomycetes</taxon>
        <taxon>Bifidobacteriales</taxon>
        <taxon>Bifidobacteriaceae</taxon>
        <taxon>Bifidobacterium</taxon>
    </lineage>
</organism>
<evidence type="ECO:0000256" key="1">
    <source>
        <dbReference type="PROSITE-ProRule" id="PRU00169"/>
    </source>
</evidence>